<keyword evidence="2" id="KW-1185">Reference proteome</keyword>
<organism evidence="1 2">
    <name type="scientific">Pyronema omphalodes (strain CBS 100304)</name>
    <name type="common">Pyronema confluens</name>
    <dbReference type="NCBI Taxonomy" id="1076935"/>
    <lineage>
        <taxon>Eukaryota</taxon>
        <taxon>Fungi</taxon>
        <taxon>Dikarya</taxon>
        <taxon>Ascomycota</taxon>
        <taxon>Pezizomycotina</taxon>
        <taxon>Pezizomycetes</taxon>
        <taxon>Pezizales</taxon>
        <taxon>Pyronemataceae</taxon>
        <taxon>Pyronema</taxon>
    </lineage>
</organism>
<dbReference type="Proteomes" id="UP000018144">
    <property type="component" value="Unassembled WGS sequence"/>
</dbReference>
<evidence type="ECO:0000313" key="2">
    <source>
        <dbReference type="Proteomes" id="UP000018144"/>
    </source>
</evidence>
<dbReference type="EMBL" id="HF935585">
    <property type="protein sequence ID" value="CCX31313.1"/>
    <property type="molecule type" value="Genomic_DNA"/>
</dbReference>
<name>U4LHC7_PYROM</name>
<accession>U4LHC7</accession>
<dbReference type="AlphaFoldDB" id="U4LHC7"/>
<sequence length="61" mass="7274">MPPDYQFAAWFEGCYVELFKMWSTRVHDTIAYRTSPYLMRSPCVPIIKVSDEVRFHDDNGR</sequence>
<proteinExistence type="predicted"/>
<protein>
    <submittedName>
        <fullName evidence="1">Uncharacterized protein</fullName>
    </submittedName>
</protein>
<evidence type="ECO:0000313" key="1">
    <source>
        <dbReference type="EMBL" id="CCX31313.1"/>
    </source>
</evidence>
<gene>
    <name evidence="1" type="ORF">PCON_10596</name>
</gene>
<reference evidence="1 2" key="1">
    <citation type="journal article" date="2013" name="PLoS Genet.">
        <title>The genome and development-dependent transcriptomes of Pyronema confluens: a window into fungal evolution.</title>
        <authorList>
            <person name="Traeger S."/>
            <person name="Altegoer F."/>
            <person name="Freitag M."/>
            <person name="Gabaldon T."/>
            <person name="Kempken F."/>
            <person name="Kumar A."/>
            <person name="Marcet-Houben M."/>
            <person name="Poggeler S."/>
            <person name="Stajich J.E."/>
            <person name="Nowrousian M."/>
        </authorList>
    </citation>
    <scope>NUCLEOTIDE SEQUENCE [LARGE SCALE GENOMIC DNA]</scope>
    <source>
        <strain evidence="2">CBS 100304</strain>
        <tissue evidence="1">Vegetative mycelium</tissue>
    </source>
</reference>